<comment type="function">
    <text evidence="11">Required for protein transport from the endoplasmic reticulum to the Golgi apparatus.</text>
</comment>
<organism evidence="13 14">
    <name type="scientific">[Myrmecia] bisecta</name>
    <dbReference type="NCBI Taxonomy" id="41462"/>
    <lineage>
        <taxon>Eukaryota</taxon>
        <taxon>Viridiplantae</taxon>
        <taxon>Chlorophyta</taxon>
        <taxon>core chlorophytes</taxon>
        <taxon>Trebouxiophyceae</taxon>
        <taxon>Trebouxiales</taxon>
        <taxon>Trebouxiaceae</taxon>
        <taxon>Myrmecia</taxon>
    </lineage>
</organism>
<dbReference type="PROSITE" id="PS50294">
    <property type="entry name" value="WD_REPEATS_REGION"/>
    <property type="match status" value="1"/>
</dbReference>
<evidence type="ECO:0000256" key="6">
    <source>
        <dbReference type="ARBA" id="ARBA00022816"/>
    </source>
</evidence>
<dbReference type="AlphaFoldDB" id="A0AAW1P3X3"/>
<evidence type="ECO:0000256" key="9">
    <source>
        <dbReference type="ARBA" id="ARBA00023132"/>
    </source>
</evidence>
<dbReference type="InterPro" id="IPR037363">
    <property type="entry name" value="Sec13/Seh1_fam"/>
</dbReference>
<keyword evidence="7" id="KW-0653">Protein transport</keyword>
<name>A0AAW1P3X3_9CHLO</name>
<evidence type="ECO:0000256" key="7">
    <source>
        <dbReference type="ARBA" id="ARBA00022927"/>
    </source>
</evidence>
<proteinExistence type="inferred from homology"/>
<evidence type="ECO:0000256" key="12">
    <source>
        <dbReference type="PROSITE-ProRule" id="PRU00221"/>
    </source>
</evidence>
<dbReference type="SUPFAM" id="SSF50978">
    <property type="entry name" value="WD40 repeat-like"/>
    <property type="match status" value="1"/>
</dbReference>
<gene>
    <name evidence="13" type="ORF">WJX72_004840</name>
</gene>
<evidence type="ECO:0000256" key="2">
    <source>
        <dbReference type="ARBA" id="ARBA00010102"/>
    </source>
</evidence>
<evidence type="ECO:0000313" key="13">
    <source>
        <dbReference type="EMBL" id="KAK9803273.1"/>
    </source>
</evidence>
<dbReference type="InterPro" id="IPR015943">
    <property type="entry name" value="WD40/YVTN_repeat-like_dom_sf"/>
</dbReference>
<keyword evidence="14" id="KW-1185">Reference proteome</keyword>
<dbReference type="GO" id="GO:0031080">
    <property type="term" value="C:nuclear pore outer ring"/>
    <property type="evidence" value="ECO:0007669"/>
    <property type="project" value="TreeGrafter"/>
</dbReference>
<evidence type="ECO:0000256" key="3">
    <source>
        <dbReference type="ARBA" id="ARBA00022448"/>
    </source>
</evidence>
<comment type="caution">
    <text evidence="13">The sequence shown here is derived from an EMBL/GenBank/DDBJ whole genome shotgun (WGS) entry which is preliminary data.</text>
</comment>
<keyword evidence="6" id="KW-0509">mRNA transport</keyword>
<dbReference type="GO" id="GO:0005198">
    <property type="term" value="F:structural molecule activity"/>
    <property type="evidence" value="ECO:0007669"/>
    <property type="project" value="InterPro"/>
</dbReference>
<keyword evidence="9" id="KW-0906">Nuclear pore complex</keyword>
<keyword evidence="8" id="KW-0811">Translocation</keyword>
<keyword evidence="5" id="KW-0677">Repeat</keyword>
<dbReference type="FunFam" id="2.130.10.10:FF:000017">
    <property type="entry name" value="SEC13 homolog (S. cerevisiae)"/>
    <property type="match status" value="1"/>
</dbReference>
<dbReference type="Pfam" id="PF00400">
    <property type="entry name" value="WD40"/>
    <property type="match status" value="4"/>
</dbReference>
<reference evidence="13 14" key="1">
    <citation type="journal article" date="2024" name="Nat. Commun.">
        <title>Phylogenomics reveals the evolutionary origins of lichenization in chlorophyte algae.</title>
        <authorList>
            <person name="Puginier C."/>
            <person name="Libourel C."/>
            <person name="Otte J."/>
            <person name="Skaloud P."/>
            <person name="Haon M."/>
            <person name="Grisel S."/>
            <person name="Petersen M."/>
            <person name="Berrin J.G."/>
            <person name="Delaux P.M."/>
            <person name="Dal Grande F."/>
            <person name="Keller J."/>
        </authorList>
    </citation>
    <scope>NUCLEOTIDE SEQUENCE [LARGE SCALE GENOMIC DNA]</scope>
    <source>
        <strain evidence="13 14">SAG 2043</strain>
    </source>
</reference>
<evidence type="ECO:0000256" key="1">
    <source>
        <dbReference type="ARBA" id="ARBA00004567"/>
    </source>
</evidence>
<evidence type="ECO:0000256" key="8">
    <source>
        <dbReference type="ARBA" id="ARBA00023010"/>
    </source>
</evidence>
<feature type="repeat" description="WD" evidence="12">
    <location>
        <begin position="9"/>
        <end position="42"/>
    </location>
</feature>
<protein>
    <submittedName>
        <fullName evidence="13">Uncharacterized protein</fullName>
    </submittedName>
</protein>
<dbReference type="EMBL" id="JALJOR010000022">
    <property type="protein sequence ID" value="KAK9803273.1"/>
    <property type="molecule type" value="Genomic_DNA"/>
</dbReference>
<keyword evidence="3" id="KW-0813">Transport</keyword>
<dbReference type="GO" id="GO:0006606">
    <property type="term" value="P:protein import into nucleus"/>
    <property type="evidence" value="ECO:0007669"/>
    <property type="project" value="TreeGrafter"/>
</dbReference>
<dbReference type="GO" id="GO:0090114">
    <property type="term" value="P:COPII-coated vesicle budding"/>
    <property type="evidence" value="ECO:0007669"/>
    <property type="project" value="TreeGrafter"/>
</dbReference>
<dbReference type="GO" id="GO:0030127">
    <property type="term" value="C:COPII vesicle coat"/>
    <property type="evidence" value="ECO:0007669"/>
    <property type="project" value="TreeGrafter"/>
</dbReference>
<keyword evidence="10" id="KW-0539">Nucleus</keyword>
<dbReference type="InterPro" id="IPR001680">
    <property type="entry name" value="WD40_rpt"/>
</dbReference>
<dbReference type="SMART" id="SM00320">
    <property type="entry name" value="WD40"/>
    <property type="match status" value="6"/>
</dbReference>
<dbReference type="Gene3D" id="2.130.10.10">
    <property type="entry name" value="YVTN repeat-like/Quinoprotein amine dehydrogenase"/>
    <property type="match status" value="1"/>
</dbReference>
<evidence type="ECO:0000256" key="11">
    <source>
        <dbReference type="ARBA" id="ARBA00060100"/>
    </source>
</evidence>
<dbReference type="PANTHER" id="PTHR11024">
    <property type="entry name" value="NUCLEAR PORE COMPLEX PROTEIN SEC13 / SEH1 FAMILY MEMBER"/>
    <property type="match status" value="1"/>
</dbReference>
<keyword evidence="4 12" id="KW-0853">WD repeat</keyword>
<dbReference type="Proteomes" id="UP001489004">
    <property type="component" value="Unassembled WGS sequence"/>
</dbReference>
<evidence type="ECO:0000313" key="14">
    <source>
        <dbReference type="Proteomes" id="UP001489004"/>
    </source>
</evidence>
<dbReference type="PANTHER" id="PTHR11024:SF2">
    <property type="entry name" value="PROTEIN SEC13 HOMOLOG"/>
    <property type="match status" value="1"/>
</dbReference>
<dbReference type="GO" id="GO:0051028">
    <property type="term" value="P:mRNA transport"/>
    <property type="evidence" value="ECO:0007669"/>
    <property type="project" value="UniProtKB-KW"/>
</dbReference>
<feature type="repeat" description="WD" evidence="12">
    <location>
        <begin position="209"/>
        <end position="244"/>
    </location>
</feature>
<evidence type="ECO:0000256" key="5">
    <source>
        <dbReference type="ARBA" id="ARBA00022737"/>
    </source>
</evidence>
<dbReference type="PROSITE" id="PS50082">
    <property type="entry name" value="WD_REPEATS_2"/>
    <property type="match status" value="3"/>
</dbReference>
<evidence type="ECO:0000256" key="4">
    <source>
        <dbReference type="ARBA" id="ARBA00022574"/>
    </source>
</evidence>
<feature type="repeat" description="WD" evidence="12">
    <location>
        <begin position="53"/>
        <end position="87"/>
    </location>
</feature>
<evidence type="ECO:0000256" key="10">
    <source>
        <dbReference type="ARBA" id="ARBA00023242"/>
    </source>
</evidence>
<accession>A0AAW1P3X3</accession>
<sequence>MSTTVASFDSGHADMVHDVQLDYYGKRLATCSSDRSIKVFDVVGDQLTHLADLHGHEGPVWQVAWAHPKFGSLIASCSFDHKIIIWKEAGDNTWTQVYSSPLHTASVNSIAFAPHELGLIVACGSSDGSISVVTHNADNTWSSEKVEGAHPVGCTAVSWAPATPPGSLVSAKGPGQPEKRFVSAGCDNTVKTWRYSEQAHEWQQDGPALTGHTDWVRDVAWAPNLGLPMTTIASAGQDGRVLIWTEKDKGGWEQKELHNFGAPVWRVSWSVTGGILAVSDSKSAVTLWKETLDGQWQQINS</sequence>
<dbReference type="InterPro" id="IPR036322">
    <property type="entry name" value="WD40_repeat_dom_sf"/>
</dbReference>
<comment type="subcellular location">
    <subcellularLocation>
        <location evidence="1">Nucleus</location>
        <location evidence="1">Nuclear pore complex</location>
    </subcellularLocation>
</comment>
<comment type="similarity">
    <text evidence="2">Belongs to the WD repeat SEC13 family.</text>
</comment>